<proteinExistence type="predicted"/>
<protein>
    <submittedName>
        <fullName evidence="1">Elongation factor G</fullName>
    </submittedName>
</protein>
<dbReference type="RefSeq" id="WP_137033507.1">
    <property type="nucleotide sequence ID" value="NZ_SZNK01000001.1"/>
</dbReference>
<dbReference type="Gene3D" id="3.30.230.10">
    <property type="match status" value="1"/>
</dbReference>
<dbReference type="OrthoDB" id="9827212at2"/>
<keyword evidence="1" id="KW-0648">Protein biosynthesis</keyword>
<sequence length="362" mass="42860">MSESKRTDRFDTMMKYVDYLDERKKLVPDVKSKYIGVTMLFPQTSQLRNKVLERIEKLKAYDQDVCIAVYFKDDGNWYDPVEYKNIIFIGNDYPHLKRIIDYMAGEEIELNINDTCILYKERLVEGTRHLKGNHSCMTSLNDLFSRVEIQLDMLEVGMGYDYENKQVNEELIHFTHSDREGDEEGKKLGYQLFTRSLDYFSREVLTKGVLLGYPVVDSKIEVINASCTMTFHREYYYLTGAHASLKSAMKTAEWQLCEPVMEIRLTCRNRYFERNSLFREVENLQVSEERDECRVTFTAKISAVIDYLEEFYQNSEDVSDIHIRIDRYVPLEDTAHVVDRFAVQYDITKWKDALNEEDERKE</sequence>
<evidence type="ECO:0000313" key="2">
    <source>
        <dbReference type="Proteomes" id="UP000307841"/>
    </source>
</evidence>
<dbReference type="Proteomes" id="UP000307841">
    <property type="component" value="Unassembled WGS sequence"/>
</dbReference>
<dbReference type="InterPro" id="IPR014721">
    <property type="entry name" value="Ribsml_uS5_D2-typ_fold_subgr"/>
</dbReference>
<reference evidence="1 2" key="1">
    <citation type="submission" date="2019-04" db="EMBL/GenBank/DDBJ databases">
        <title>Whole genome sequencing of Brevibacillus sp. TGS2-1.</title>
        <authorList>
            <person name="Choi A."/>
        </authorList>
    </citation>
    <scope>NUCLEOTIDE SEQUENCE [LARGE SCALE GENOMIC DNA]</scope>
    <source>
        <strain evidence="1 2">TGS2-1</strain>
    </source>
</reference>
<comment type="caution">
    <text evidence="1">The sequence shown here is derived from an EMBL/GenBank/DDBJ whole genome shotgun (WGS) entry which is preliminary data.</text>
</comment>
<evidence type="ECO:0000313" key="1">
    <source>
        <dbReference type="EMBL" id="TKI57343.1"/>
    </source>
</evidence>
<keyword evidence="1" id="KW-0251">Elongation factor</keyword>
<organism evidence="1 2">
    <name type="scientific">Brevibacillus antibioticus</name>
    <dbReference type="NCBI Taxonomy" id="2570228"/>
    <lineage>
        <taxon>Bacteria</taxon>
        <taxon>Bacillati</taxon>
        <taxon>Bacillota</taxon>
        <taxon>Bacilli</taxon>
        <taxon>Bacillales</taxon>
        <taxon>Paenibacillaceae</taxon>
        <taxon>Brevibacillus</taxon>
    </lineage>
</organism>
<keyword evidence="2" id="KW-1185">Reference proteome</keyword>
<dbReference type="AlphaFoldDB" id="A0A4V5TJ01"/>
<gene>
    <name evidence="1" type="ORF">E8L90_18810</name>
</gene>
<accession>A0A4V5TJ01</accession>
<dbReference type="EMBL" id="SZNK01000001">
    <property type="protein sequence ID" value="TKI57343.1"/>
    <property type="molecule type" value="Genomic_DNA"/>
</dbReference>
<name>A0A4V5TJ01_9BACL</name>
<dbReference type="GO" id="GO:0003746">
    <property type="term" value="F:translation elongation factor activity"/>
    <property type="evidence" value="ECO:0007669"/>
    <property type="project" value="UniProtKB-KW"/>
</dbReference>